<sequence length="95" mass="10623">METVRTEPVSHHARGSWKRLSDLIAPDNGSNQQPAYLYRFPATWCMPAIKNRPGTSRNPTPKKTKNQNQLPPCALASRYRGHGCSCASLNKTSDR</sequence>
<evidence type="ECO:0000313" key="3">
    <source>
        <dbReference type="Proteomes" id="UP001519460"/>
    </source>
</evidence>
<dbReference type="EMBL" id="JACVVK020000443">
    <property type="protein sequence ID" value="KAK7474240.1"/>
    <property type="molecule type" value="Genomic_DNA"/>
</dbReference>
<proteinExistence type="predicted"/>
<organism evidence="2 3">
    <name type="scientific">Batillaria attramentaria</name>
    <dbReference type="NCBI Taxonomy" id="370345"/>
    <lineage>
        <taxon>Eukaryota</taxon>
        <taxon>Metazoa</taxon>
        <taxon>Spiralia</taxon>
        <taxon>Lophotrochozoa</taxon>
        <taxon>Mollusca</taxon>
        <taxon>Gastropoda</taxon>
        <taxon>Caenogastropoda</taxon>
        <taxon>Sorbeoconcha</taxon>
        <taxon>Cerithioidea</taxon>
        <taxon>Batillariidae</taxon>
        <taxon>Batillaria</taxon>
    </lineage>
</organism>
<feature type="region of interest" description="Disordered" evidence="1">
    <location>
        <begin position="49"/>
        <end position="72"/>
    </location>
</feature>
<keyword evidence="3" id="KW-1185">Reference proteome</keyword>
<reference evidence="2 3" key="1">
    <citation type="journal article" date="2023" name="Sci. Data">
        <title>Genome assembly of the Korean intertidal mud-creeper Batillaria attramentaria.</title>
        <authorList>
            <person name="Patra A.K."/>
            <person name="Ho P.T."/>
            <person name="Jun S."/>
            <person name="Lee S.J."/>
            <person name="Kim Y."/>
            <person name="Won Y.J."/>
        </authorList>
    </citation>
    <scope>NUCLEOTIDE SEQUENCE [LARGE SCALE GENOMIC DNA]</scope>
    <source>
        <strain evidence="2">Wonlab-2016</strain>
    </source>
</reference>
<dbReference type="AlphaFoldDB" id="A0ABD0JHQ5"/>
<accession>A0ABD0JHQ5</accession>
<evidence type="ECO:0000313" key="2">
    <source>
        <dbReference type="EMBL" id="KAK7474240.1"/>
    </source>
</evidence>
<dbReference type="Proteomes" id="UP001519460">
    <property type="component" value="Unassembled WGS sequence"/>
</dbReference>
<gene>
    <name evidence="2" type="ORF">BaRGS_00034532</name>
</gene>
<evidence type="ECO:0000256" key="1">
    <source>
        <dbReference type="SAM" id="MobiDB-lite"/>
    </source>
</evidence>
<name>A0ABD0JHQ5_9CAEN</name>
<protein>
    <submittedName>
        <fullName evidence="2">Uncharacterized protein</fullName>
    </submittedName>
</protein>
<comment type="caution">
    <text evidence="2">The sequence shown here is derived from an EMBL/GenBank/DDBJ whole genome shotgun (WGS) entry which is preliminary data.</text>
</comment>